<keyword evidence="4" id="KW-0807">Transducer</keyword>
<dbReference type="CDD" id="cd00066">
    <property type="entry name" value="G-alpha"/>
    <property type="match status" value="1"/>
</dbReference>
<evidence type="ECO:0000256" key="4">
    <source>
        <dbReference type="ARBA" id="ARBA00023224"/>
    </source>
</evidence>
<dbReference type="InterPro" id="IPR027417">
    <property type="entry name" value="P-loop_NTPase"/>
</dbReference>
<evidence type="ECO:0000256" key="6">
    <source>
        <dbReference type="PIRSR" id="PIRSR601019-2"/>
    </source>
</evidence>
<keyword evidence="1 6" id="KW-0479">Metal-binding</keyword>
<dbReference type="GO" id="GO:0007188">
    <property type="term" value="P:adenylate cyclase-modulating G protein-coupled receptor signaling pathway"/>
    <property type="evidence" value="ECO:0007669"/>
    <property type="project" value="TreeGrafter"/>
</dbReference>
<dbReference type="InterPro" id="IPR001019">
    <property type="entry name" value="Gprotein_alpha_su"/>
</dbReference>
<dbReference type="SUPFAM" id="SSF52540">
    <property type="entry name" value="P-loop containing nucleoside triphosphate hydrolases"/>
    <property type="match status" value="1"/>
</dbReference>
<dbReference type="Gene3D" id="1.10.400.10">
    <property type="entry name" value="GI Alpha 1, domain 2-like"/>
    <property type="match status" value="1"/>
</dbReference>
<evidence type="ECO:0000313" key="8">
    <source>
        <dbReference type="Proteomes" id="UP001487740"/>
    </source>
</evidence>
<dbReference type="Pfam" id="PF00503">
    <property type="entry name" value="G-alpha"/>
    <property type="match status" value="1"/>
</dbReference>
<dbReference type="FunFam" id="3.40.50.300:FF:000692">
    <property type="entry name" value="Guanine nucleotide-binding protein subunit alpha"/>
    <property type="match status" value="1"/>
</dbReference>
<evidence type="ECO:0000256" key="3">
    <source>
        <dbReference type="ARBA" id="ARBA00023134"/>
    </source>
</evidence>
<feature type="binding site" evidence="5">
    <location>
        <begin position="199"/>
        <end position="205"/>
    </location>
    <ligand>
        <name>GTP</name>
        <dbReference type="ChEBI" id="CHEBI:37565"/>
    </ligand>
</feature>
<dbReference type="Gene3D" id="3.40.50.300">
    <property type="entry name" value="P-loop containing nucleotide triphosphate hydrolases"/>
    <property type="match status" value="1"/>
</dbReference>
<dbReference type="PANTHER" id="PTHR10218">
    <property type="entry name" value="GTP-BINDING PROTEIN ALPHA SUBUNIT"/>
    <property type="match status" value="1"/>
</dbReference>
<dbReference type="GO" id="GO:0005834">
    <property type="term" value="C:heterotrimeric G-protein complex"/>
    <property type="evidence" value="ECO:0007669"/>
    <property type="project" value="TreeGrafter"/>
</dbReference>
<keyword evidence="6" id="KW-0460">Magnesium</keyword>
<evidence type="ECO:0000313" key="7">
    <source>
        <dbReference type="EMBL" id="KAK8375793.1"/>
    </source>
</evidence>
<dbReference type="PRINTS" id="PR00318">
    <property type="entry name" value="GPROTEINA"/>
</dbReference>
<dbReference type="InterPro" id="IPR011025">
    <property type="entry name" value="GproteinA_insert"/>
</dbReference>
<feature type="binding site" evidence="6">
    <location>
        <position position="205"/>
    </location>
    <ligand>
        <name>Mg(2+)</name>
        <dbReference type="ChEBI" id="CHEBI:18420"/>
    </ligand>
</feature>
<dbReference type="GO" id="GO:0003924">
    <property type="term" value="F:GTPase activity"/>
    <property type="evidence" value="ECO:0007669"/>
    <property type="project" value="InterPro"/>
</dbReference>
<keyword evidence="2 5" id="KW-0547">Nucleotide-binding</keyword>
<keyword evidence="3 5" id="KW-0342">GTP-binding</keyword>
<reference evidence="7 8" key="1">
    <citation type="submission" date="2023-03" db="EMBL/GenBank/DDBJ databases">
        <title>High-quality genome of Scylla paramamosain provides insights in environmental adaptation.</title>
        <authorList>
            <person name="Zhang L."/>
        </authorList>
    </citation>
    <scope>NUCLEOTIDE SEQUENCE [LARGE SCALE GENOMIC DNA]</scope>
    <source>
        <strain evidence="7">LZ_2023a</strain>
        <tissue evidence="7">Muscle</tissue>
    </source>
</reference>
<evidence type="ECO:0000256" key="5">
    <source>
        <dbReference type="PIRSR" id="PIRSR601019-1"/>
    </source>
</evidence>
<keyword evidence="8" id="KW-1185">Reference proteome</keyword>
<organism evidence="7 8">
    <name type="scientific">Scylla paramamosain</name>
    <name type="common">Mud crab</name>
    <dbReference type="NCBI Taxonomy" id="85552"/>
    <lineage>
        <taxon>Eukaryota</taxon>
        <taxon>Metazoa</taxon>
        <taxon>Ecdysozoa</taxon>
        <taxon>Arthropoda</taxon>
        <taxon>Crustacea</taxon>
        <taxon>Multicrustacea</taxon>
        <taxon>Malacostraca</taxon>
        <taxon>Eumalacostraca</taxon>
        <taxon>Eucarida</taxon>
        <taxon>Decapoda</taxon>
        <taxon>Pleocyemata</taxon>
        <taxon>Brachyura</taxon>
        <taxon>Eubrachyura</taxon>
        <taxon>Portunoidea</taxon>
        <taxon>Portunidae</taxon>
        <taxon>Portuninae</taxon>
        <taxon>Scylla</taxon>
    </lineage>
</organism>
<dbReference type="AlphaFoldDB" id="A0AAW0SKD1"/>
<comment type="caution">
    <text evidence="7">The sequence shown here is derived from an EMBL/GenBank/DDBJ whole genome shotgun (WGS) entry which is preliminary data.</text>
</comment>
<dbReference type="GO" id="GO:0046872">
    <property type="term" value="F:metal ion binding"/>
    <property type="evidence" value="ECO:0007669"/>
    <property type="project" value="UniProtKB-KW"/>
</dbReference>
<gene>
    <name evidence="7" type="ORF">O3P69_008502</name>
</gene>
<dbReference type="PROSITE" id="PS51882">
    <property type="entry name" value="G_ALPHA"/>
    <property type="match status" value="1"/>
</dbReference>
<dbReference type="Proteomes" id="UP001487740">
    <property type="component" value="Unassembled WGS sequence"/>
</dbReference>
<feature type="binding site" evidence="5">
    <location>
        <begin position="297"/>
        <end position="300"/>
    </location>
    <ligand>
        <name>GTP</name>
        <dbReference type="ChEBI" id="CHEBI:37565"/>
    </ligand>
</feature>
<dbReference type="EMBL" id="JARAKH010000049">
    <property type="protein sequence ID" value="KAK8375793.1"/>
    <property type="molecule type" value="Genomic_DNA"/>
</dbReference>
<accession>A0AAW0SKD1</accession>
<feature type="binding site" evidence="6">
    <location>
        <position position="67"/>
    </location>
    <ligand>
        <name>Mg(2+)</name>
        <dbReference type="ChEBI" id="CHEBI:18420"/>
    </ligand>
</feature>
<sequence length="382" mass="44005">MPENYDGPSRPSFLQWVRGVVWSLVEYVRWCLTWQPPGTSPDDTTFDKCNTVEARLLVLGASDTGKSTFMKQMRYVFGDTFPASERRRHLPYIRRNLLESVHKLVVAMDVLGVPYSTAAAQDAARRFVDMAPLETFFSDDSPMDPTVVEETQTLWADEGVQEVFRRGNEYHLITNADHFITSAARILHYDYLPSIDDILRMRYPTRCSVTSTYDVGEMRMMMHDMGGERAARGEWVAHFPRPTAILFLASLAEYDQHVEEAEREGEKKNRVQESLDIFEAVLEYPPFHNSPVILLLNKSDIFKKKIIYHSLAHYFPQYDGPDGDEDKGREFLSGLYERLAVRHGRHYVSRFTEATNTENFNSIFSFVKNIVSRNMISRGGLL</sequence>
<dbReference type="GO" id="GO:0005525">
    <property type="term" value="F:GTP binding"/>
    <property type="evidence" value="ECO:0007669"/>
    <property type="project" value="UniProtKB-KW"/>
</dbReference>
<proteinExistence type="predicted"/>
<dbReference type="SUPFAM" id="SSF47895">
    <property type="entry name" value="Transducin (alpha subunit), insertion domain"/>
    <property type="match status" value="1"/>
</dbReference>
<dbReference type="PANTHER" id="PTHR10218:SF360">
    <property type="entry name" value="GUANINE NUCLEOTIDE-BINDING PROTEIN SUBUNIT ALPHA HOMOLOG"/>
    <property type="match status" value="1"/>
</dbReference>
<dbReference type="GO" id="GO:0001664">
    <property type="term" value="F:G protein-coupled receptor binding"/>
    <property type="evidence" value="ECO:0007669"/>
    <property type="project" value="TreeGrafter"/>
</dbReference>
<dbReference type="GO" id="GO:0031683">
    <property type="term" value="F:G-protein beta/gamma-subunit complex binding"/>
    <property type="evidence" value="ECO:0007669"/>
    <property type="project" value="InterPro"/>
</dbReference>
<protein>
    <submittedName>
        <fullName evidence="7">Uncharacterized protein</fullName>
    </submittedName>
</protein>
<dbReference type="GO" id="GO:0005737">
    <property type="term" value="C:cytoplasm"/>
    <property type="evidence" value="ECO:0007669"/>
    <property type="project" value="TreeGrafter"/>
</dbReference>
<name>A0AAW0SKD1_SCYPA</name>
<dbReference type="SMART" id="SM00275">
    <property type="entry name" value="G_alpha"/>
    <property type="match status" value="1"/>
</dbReference>
<evidence type="ECO:0000256" key="1">
    <source>
        <dbReference type="ARBA" id="ARBA00022723"/>
    </source>
</evidence>
<feature type="binding site" evidence="5">
    <location>
        <position position="354"/>
    </location>
    <ligand>
        <name>GTP</name>
        <dbReference type="ChEBI" id="CHEBI:37565"/>
    </ligand>
</feature>
<evidence type="ECO:0000256" key="2">
    <source>
        <dbReference type="ARBA" id="ARBA00022741"/>
    </source>
</evidence>